<name>A0A645D3U6_9ZZZZ</name>
<accession>A0A645D3U6</accession>
<evidence type="ECO:0000313" key="1">
    <source>
        <dbReference type="EMBL" id="MPM83851.1"/>
    </source>
</evidence>
<protein>
    <submittedName>
        <fullName evidence="1">Uncharacterized protein</fullName>
    </submittedName>
</protein>
<dbReference type="EMBL" id="VSSQ01032555">
    <property type="protein sequence ID" value="MPM83851.1"/>
    <property type="molecule type" value="Genomic_DNA"/>
</dbReference>
<comment type="caution">
    <text evidence="1">The sequence shown here is derived from an EMBL/GenBank/DDBJ whole genome shotgun (WGS) entry which is preliminary data.</text>
</comment>
<proteinExistence type="predicted"/>
<reference evidence="1" key="1">
    <citation type="submission" date="2019-08" db="EMBL/GenBank/DDBJ databases">
        <authorList>
            <person name="Kucharzyk K."/>
            <person name="Murdoch R.W."/>
            <person name="Higgins S."/>
            <person name="Loffler F."/>
        </authorList>
    </citation>
    <scope>NUCLEOTIDE SEQUENCE</scope>
</reference>
<gene>
    <name evidence="1" type="ORF">SDC9_130920</name>
</gene>
<sequence>MLINDFMPLLSQMLLILGTIVNKSFMSSSPSRGISIIESLKLSLKGLFIAVTTTEYPRTRACLIRPFILFCSACSKRSIASKTINTSLDGIFSMTTCMGLFNESFPQERLENQILYVALLFSNSFFAKTDLPIPD</sequence>
<organism evidence="1">
    <name type="scientific">bioreactor metagenome</name>
    <dbReference type="NCBI Taxonomy" id="1076179"/>
    <lineage>
        <taxon>unclassified sequences</taxon>
        <taxon>metagenomes</taxon>
        <taxon>ecological metagenomes</taxon>
    </lineage>
</organism>
<dbReference type="AlphaFoldDB" id="A0A645D3U6"/>